<sequence>MKSIVICGSQRYKNGIYDFANKLSELGAPLVLTPNFFSHDHLLQKDERERLQDRAYRIRVPAMVYAHFDRMRKAEVCFIYNKDGYLGVNTTLEIGYAHGKGMPIYALERECSTKQGGEICREILFTDIITTPEALIKRLV</sequence>
<comment type="caution">
    <text evidence="1">The sequence shown here is derived from an EMBL/GenBank/DDBJ whole genome shotgun (WGS) entry which is preliminary data.</text>
</comment>
<protein>
    <recommendedName>
        <fullName evidence="3">Nucleoside 2-deoxyribosyltransferase</fullName>
    </recommendedName>
</protein>
<organism evidence="1 2">
    <name type="scientific">Candidatus Kaiserbacteria bacterium RIFCSPLOWO2_01_FULL_50_24</name>
    <dbReference type="NCBI Taxonomy" id="1798507"/>
    <lineage>
        <taxon>Bacteria</taxon>
        <taxon>Candidatus Kaiseribacteriota</taxon>
    </lineage>
</organism>
<dbReference type="EMBL" id="MFLU01000018">
    <property type="protein sequence ID" value="OGG73491.1"/>
    <property type="molecule type" value="Genomic_DNA"/>
</dbReference>
<reference evidence="1 2" key="1">
    <citation type="journal article" date="2016" name="Nat. Commun.">
        <title>Thousands of microbial genomes shed light on interconnected biogeochemical processes in an aquifer system.</title>
        <authorList>
            <person name="Anantharaman K."/>
            <person name="Brown C.T."/>
            <person name="Hug L.A."/>
            <person name="Sharon I."/>
            <person name="Castelle C.J."/>
            <person name="Probst A.J."/>
            <person name="Thomas B.C."/>
            <person name="Singh A."/>
            <person name="Wilkins M.J."/>
            <person name="Karaoz U."/>
            <person name="Brodie E.L."/>
            <person name="Williams K.H."/>
            <person name="Hubbard S.S."/>
            <person name="Banfield J.F."/>
        </authorList>
    </citation>
    <scope>NUCLEOTIDE SEQUENCE [LARGE SCALE GENOMIC DNA]</scope>
</reference>
<dbReference type="SUPFAM" id="SSF52309">
    <property type="entry name" value="N-(deoxy)ribosyltransferase-like"/>
    <property type="match status" value="1"/>
</dbReference>
<evidence type="ECO:0008006" key="3">
    <source>
        <dbReference type="Google" id="ProtNLM"/>
    </source>
</evidence>
<dbReference type="AlphaFoldDB" id="A0A1F6EIL4"/>
<dbReference type="STRING" id="1798507.A3A34_01365"/>
<evidence type="ECO:0000313" key="2">
    <source>
        <dbReference type="Proteomes" id="UP000178587"/>
    </source>
</evidence>
<accession>A0A1F6EIL4</accession>
<name>A0A1F6EIL4_9BACT</name>
<proteinExistence type="predicted"/>
<dbReference type="Proteomes" id="UP000178587">
    <property type="component" value="Unassembled WGS sequence"/>
</dbReference>
<gene>
    <name evidence="1" type="ORF">A3A34_01365</name>
</gene>
<evidence type="ECO:0000313" key="1">
    <source>
        <dbReference type="EMBL" id="OGG73491.1"/>
    </source>
</evidence>